<dbReference type="InterPro" id="IPR000182">
    <property type="entry name" value="GNAT_dom"/>
</dbReference>
<accession>A0A1C6VZV9</accession>
<sequence>MSATAHVRELTLDNLTDAWQLGRHAFGFDPQPPPQVTVALPGLTRYGAFDATGRILGRAVDLHHEQWWSGRAVPAADVAGVAVAPEARGRGVARALLTGLLRGAHDRGAAVSALFPTVTAPYRACGWDVAGVMRTVDLPTVALPRHRPAAHLSVRAGTPADLPAVAALYERLARDRRGLLTRRGALFDAHTSADTLPFDGLTLVEEDGRLVGYAAWDRGRGYGDDAVLTVEDVFATTADAARELVGVLASWHSVAPKVRLCLLDGDAVSAQLPLEAAREHESQPWMHRPVDVIRAVAARGWPAHVRGTVEFHLTDPLADWNTGTWRLAVADGSAELTRISGDADLHLTIRGFALLYSGASTAASVADAGLLYATGADPRTLDLLAAGGAAQLLDYF</sequence>
<evidence type="ECO:0000313" key="3">
    <source>
        <dbReference type="Proteomes" id="UP000198605"/>
    </source>
</evidence>
<dbReference type="InterPro" id="IPR025559">
    <property type="entry name" value="Eis_dom"/>
</dbReference>
<name>A0A1C6VZV9_9ACTN</name>
<dbReference type="OrthoDB" id="3498897at2"/>
<dbReference type="SUPFAM" id="SSF55718">
    <property type="entry name" value="SCP-like"/>
    <property type="match status" value="1"/>
</dbReference>
<dbReference type="SUPFAM" id="SSF55729">
    <property type="entry name" value="Acyl-CoA N-acyltransferases (Nat)"/>
    <property type="match status" value="1"/>
</dbReference>
<keyword evidence="2" id="KW-0808">Transferase</keyword>
<dbReference type="EMBL" id="FMIB01000002">
    <property type="protein sequence ID" value="SCL71871.1"/>
    <property type="molecule type" value="Genomic_DNA"/>
</dbReference>
<evidence type="ECO:0000259" key="1">
    <source>
        <dbReference type="PROSITE" id="PS51186"/>
    </source>
</evidence>
<keyword evidence="3" id="KW-1185">Reference proteome</keyword>
<dbReference type="Pfam" id="PF13530">
    <property type="entry name" value="SCP2_2"/>
    <property type="match status" value="1"/>
</dbReference>
<dbReference type="STRING" id="47854.GA0070603_6105"/>
<dbReference type="AlphaFoldDB" id="A0A1C6VZV9"/>
<dbReference type="PROSITE" id="PS51186">
    <property type="entry name" value="GNAT"/>
    <property type="match status" value="1"/>
</dbReference>
<dbReference type="InterPro" id="IPR051554">
    <property type="entry name" value="Acetyltransferase_Eis"/>
</dbReference>
<dbReference type="GO" id="GO:0030649">
    <property type="term" value="P:aminoglycoside antibiotic catabolic process"/>
    <property type="evidence" value="ECO:0007669"/>
    <property type="project" value="TreeGrafter"/>
</dbReference>
<dbReference type="Pfam" id="PF17668">
    <property type="entry name" value="Acetyltransf_17"/>
    <property type="match status" value="1"/>
</dbReference>
<dbReference type="PANTHER" id="PTHR37817:SF1">
    <property type="entry name" value="N-ACETYLTRANSFERASE EIS"/>
    <property type="match status" value="1"/>
</dbReference>
<dbReference type="Gene3D" id="3.30.1050.10">
    <property type="entry name" value="SCP2 sterol-binding domain"/>
    <property type="match status" value="1"/>
</dbReference>
<dbReference type="Proteomes" id="UP000198605">
    <property type="component" value="Unassembled WGS sequence"/>
</dbReference>
<dbReference type="GO" id="GO:0034069">
    <property type="term" value="F:aminoglycoside N-acetyltransferase activity"/>
    <property type="evidence" value="ECO:0007669"/>
    <property type="project" value="TreeGrafter"/>
</dbReference>
<evidence type="ECO:0000313" key="2">
    <source>
        <dbReference type="EMBL" id="SCL71871.1"/>
    </source>
</evidence>
<dbReference type="PANTHER" id="PTHR37817">
    <property type="entry name" value="N-ACETYLTRANSFERASE EIS"/>
    <property type="match status" value="1"/>
</dbReference>
<dbReference type="Gene3D" id="3.40.630.30">
    <property type="match status" value="2"/>
</dbReference>
<dbReference type="InterPro" id="IPR016181">
    <property type="entry name" value="Acyl_CoA_acyltransferase"/>
</dbReference>
<dbReference type="GeneID" id="43282711"/>
<feature type="domain" description="N-acetyltransferase" evidence="1">
    <location>
        <begin position="5"/>
        <end position="150"/>
    </location>
</feature>
<dbReference type="RefSeq" id="WP_091321090.1">
    <property type="nucleotide sequence ID" value="NZ_FMIB01000002.1"/>
</dbReference>
<proteinExistence type="predicted"/>
<dbReference type="InterPro" id="IPR036527">
    <property type="entry name" value="SCP2_sterol-bd_dom_sf"/>
</dbReference>
<organism evidence="2 3">
    <name type="scientific">Micromonospora chersina</name>
    <dbReference type="NCBI Taxonomy" id="47854"/>
    <lineage>
        <taxon>Bacteria</taxon>
        <taxon>Bacillati</taxon>
        <taxon>Actinomycetota</taxon>
        <taxon>Actinomycetes</taxon>
        <taxon>Micromonosporales</taxon>
        <taxon>Micromonosporaceae</taxon>
        <taxon>Micromonospora</taxon>
    </lineage>
</organism>
<dbReference type="Pfam" id="PF13527">
    <property type="entry name" value="Acetyltransf_9"/>
    <property type="match status" value="1"/>
</dbReference>
<reference evidence="3" key="1">
    <citation type="submission" date="2016-06" db="EMBL/GenBank/DDBJ databases">
        <authorList>
            <person name="Varghese N."/>
            <person name="Submissions Spin"/>
        </authorList>
    </citation>
    <scope>NUCLEOTIDE SEQUENCE [LARGE SCALE GENOMIC DNA]</scope>
    <source>
        <strain evidence="3">DSM 44151</strain>
    </source>
</reference>
<gene>
    <name evidence="2" type="ORF">GA0070603_6105</name>
</gene>
<dbReference type="InterPro" id="IPR041380">
    <property type="entry name" value="Acetyltransf_17"/>
</dbReference>
<protein>
    <submittedName>
        <fullName evidence="2">Predicted acetyltransferase</fullName>
    </submittedName>
</protein>